<name>A0A1Z1M786_BOSMO</name>
<dbReference type="PROSITE" id="PS00050">
    <property type="entry name" value="RIBOSOMAL_L23"/>
    <property type="match status" value="1"/>
</dbReference>
<dbReference type="GO" id="GO:0005840">
    <property type="term" value="C:ribosome"/>
    <property type="evidence" value="ECO:0007669"/>
    <property type="project" value="UniProtKB-KW"/>
</dbReference>
<dbReference type="InterPro" id="IPR012677">
    <property type="entry name" value="Nucleotide-bd_a/b_plait_sf"/>
</dbReference>
<keyword evidence="8" id="KW-0934">Plastid</keyword>
<dbReference type="InterPro" id="IPR012678">
    <property type="entry name" value="Ribosomal_uL23/eL15/eS24_sf"/>
</dbReference>
<sequence length="101" mass="11946">MKQTKDISKIMDIIKYPVITDKTTKKIEDNIYCFAVDYKSNKHQIKQIIEYTFNVKIAKINTINLPLKMRKVGKFKGPITKYKKAIIKLQENYTINLFDEN</sequence>
<comment type="subcellular location">
    <subcellularLocation>
        <location evidence="6">Plastid</location>
        <location evidence="6">Chloroplast</location>
    </subcellularLocation>
</comment>
<accession>A0A1Z1M786</accession>
<dbReference type="Pfam" id="PF00276">
    <property type="entry name" value="Ribosomal_L23"/>
    <property type="match status" value="1"/>
</dbReference>
<evidence type="ECO:0000256" key="1">
    <source>
        <dbReference type="ARBA" id="ARBA00006700"/>
    </source>
</evidence>
<dbReference type="RefSeq" id="YP_009393139.1">
    <property type="nucleotide sequence ID" value="NC_035266.1"/>
</dbReference>
<dbReference type="InterPro" id="IPR001014">
    <property type="entry name" value="Ribosomal_uL23_CS"/>
</dbReference>
<geneLocation type="chloroplast" evidence="8"/>
<dbReference type="GO" id="GO:0003735">
    <property type="term" value="F:structural constituent of ribosome"/>
    <property type="evidence" value="ECO:0007669"/>
    <property type="project" value="InterPro"/>
</dbReference>
<protein>
    <recommendedName>
        <fullName evidence="6">Large ribosomal subunit protein uL23c</fullName>
    </recommendedName>
</protein>
<dbReference type="PANTHER" id="PTHR11620">
    <property type="entry name" value="60S RIBOSOMAL PROTEIN L23A"/>
    <property type="match status" value="1"/>
</dbReference>
<evidence type="ECO:0000256" key="3">
    <source>
        <dbReference type="ARBA" id="ARBA00022884"/>
    </source>
</evidence>
<evidence type="ECO:0000256" key="2">
    <source>
        <dbReference type="ARBA" id="ARBA00022730"/>
    </source>
</evidence>
<dbReference type="GO" id="GO:0009507">
    <property type="term" value="C:chloroplast"/>
    <property type="evidence" value="ECO:0007669"/>
    <property type="project" value="UniProtKB-SubCell"/>
</dbReference>
<organism evidence="8">
    <name type="scientific">Bostrychia moritziana</name>
    <name type="common">Red alga</name>
    <name type="synonym">Polysiphonia moritziana</name>
    <dbReference type="NCBI Taxonomy" id="103713"/>
    <lineage>
        <taxon>Eukaryota</taxon>
        <taxon>Rhodophyta</taxon>
        <taxon>Florideophyceae</taxon>
        <taxon>Rhodymeniophycidae</taxon>
        <taxon>Ceramiales</taxon>
        <taxon>Rhodomelaceae</taxon>
        <taxon>Bostrychia</taxon>
    </lineage>
</organism>
<dbReference type="HAMAP" id="MF_01369_B">
    <property type="entry name" value="Ribosomal_uL23_B"/>
    <property type="match status" value="1"/>
</dbReference>
<dbReference type="AlphaFoldDB" id="A0A1Z1M786"/>
<keyword evidence="4 6" id="KW-0689">Ribosomal protein</keyword>
<dbReference type="SUPFAM" id="SSF54189">
    <property type="entry name" value="Ribosomal proteins S24e, L23 and L15e"/>
    <property type="match status" value="1"/>
</dbReference>
<keyword evidence="5 6" id="KW-0687">Ribonucleoprotein</keyword>
<keyword evidence="3 6" id="KW-0694">RNA-binding</keyword>
<dbReference type="GO" id="GO:1990904">
    <property type="term" value="C:ribonucleoprotein complex"/>
    <property type="evidence" value="ECO:0007669"/>
    <property type="project" value="UniProtKB-KW"/>
</dbReference>
<dbReference type="Gene3D" id="3.30.70.330">
    <property type="match status" value="1"/>
</dbReference>
<comment type="function">
    <text evidence="6">Binds to 23S rRNA.</text>
</comment>
<evidence type="ECO:0000256" key="7">
    <source>
        <dbReference type="RuleBase" id="RU003934"/>
    </source>
</evidence>
<evidence type="ECO:0000256" key="6">
    <source>
        <dbReference type="HAMAP-Rule" id="MF_01369"/>
    </source>
</evidence>
<dbReference type="GeneID" id="33354785"/>
<comment type="subunit">
    <text evidence="6">Part of the 50S ribosomal subunit.</text>
</comment>
<gene>
    <name evidence="6 8" type="primary">rpl23</name>
</gene>
<comment type="similarity">
    <text evidence="1 6 7">Belongs to the universal ribosomal protein uL23 family.</text>
</comment>
<evidence type="ECO:0000313" key="8">
    <source>
        <dbReference type="EMBL" id="ARW61701.1"/>
    </source>
</evidence>
<evidence type="ECO:0000256" key="4">
    <source>
        <dbReference type="ARBA" id="ARBA00022980"/>
    </source>
</evidence>
<dbReference type="GO" id="GO:0019843">
    <property type="term" value="F:rRNA binding"/>
    <property type="evidence" value="ECO:0007669"/>
    <property type="project" value="UniProtKB-UniRule"/>
</dbReference>
<keyword evidence="8" id="KW-0150">Chloroplast</keyword>
<keyword evidence="2 6" id="KW-0699">rRNA-binding</keyword>
<proteinExistence type="inferred from homology"/>
<evidence type="ECO:0000256" key="5">
    <source>
        <dbReference type="ARBA" id="ARBA00023274"/>
    </source>
</evidence>
<dbReference type="EMBL" id="MF101419">
    <property type="protein sequence ID" value="ARW61701.1"/>
    <property type="molecule type" value="Genomic_DNA"/>
</dbReference>
<dbReference type="NCBIfam" id="NF004363">
    <property type="entry name" value="PRK05738.2-4"/>
    <property type="match status" value="1"/>
</dbReference>
<reference evidence="8" key="1">
    <citation type="journal article" date="2017" name="J. Phycol.">
        <title>Analysis of chloroplast genomes and a supermatrix inform reclassification of the Rhodomelaceae (Rhodophyta).</title>
        <authorList>
            <person name="Diaz-Tapia P."/>
            <person name="Maggs C.A."/>
            <person name="West J.A."/>
            <person name="Verbruggen H."/>
        </authorList>
    </citation>
    <scope>NUCLEOTIDE SEQUENCE</scope>
    <source>
        <strain evidence="8">JW3660</strain>
    </source>
</reference>
<dbReference type="InterPro" id="IPR013025">
    <property type="entry name" value="Ribosomal_uL23-like"/>
</dbReference>
<dbReference type="GO" id="GO:0006412">
    <property type="term" value="P:translation"/>
    <property type="evidence" value="ECO:0007669"/>
    <property type="project" value="UniProtKB-UniRule"/>
</dbReference>